<evidence type="ECO:0000313" key="9">
    <source>
        <dbReference type="EMBL" id="GLI27642.1"/>
    </source>
</evidence>
<protein>
    <recommendedName>
        <fullName evidence="11">Sodium:proton antiporter</fullName>
    </recommendedName>
</protein>
<keyword evidence="6 8" id="KW-1133">Transmembrane helix</keyword>
<gene>
    <name evidence="9" type="ORF">ARHIZOSPH14_18840</name>
</gene>
<comment type="caution">
    <text evidence="9">The sequence shown here is derived from an EMBL/GenBank/DDBJ whole genome shotgun (WGS) entry which is preliminary data.</text>
</comment>
<dbReference type="GO" id="GO:0005886">
    <property type="term" value="C:plasma membrane"/>
    <property type="evidence" value="ECO:0007669"/>
    <property type="project" value="UniProtKB-SubCell"/>
</dbReference>
<evidence type="ECO:0000256" key="2">
    <source>
        <dbReference type="ARBA" id="ARBA00009212"/>
    </source>
</evidence>
<dbReference type="PANTHER" id="PTHR34702">
    <property type="entry name" value="NA(+)/H(+) ANTIPORTER SUBUNIT F1"/>
    <property type="match status" value="1"/>
</dbReference>
<evidence type="ECO:0000256" key="5">
    <source>
        <dbReference type="ARBA" id="ARBA00022692"/>
    </source>
</evidence>
<evidence type="ECO:0000256" key="1">
    <source>
        <dbReference type="ARBA" id="ARBA00004651"/>
    </source>
</evidence>
<keyword evidence="3" id="KW-0813">Transport</keyword>
<dbReference type="GO" id="GO:0015385">
    <property type="term" value="F:sodium:proton antiporter activity"/>
    <property type="evidence" value="ECO:0007669"/>
    <property type="project" value="TreeGrafter"/>
</dbReference>
<evidence type="ECO:0000256" key="6">
    <source>
        <dbReference type="ARBA" id="ARBA00022989"/>
    </source>
</evidence>
<comment type="subcellular location">
    <subcellularLocation>
        <location evidence="1">Cell membrane</location>
        <topology evidence="1">Multi-pass membrane protein</topology>
    </subcellularLocation>
</comment>
<dbReference type="RefSeq" id="WP_281884354.1">
    <property type="nucleotide sequence ID" value="NZ_BSDP01000001.1"/>
</dbReference>
<evidence type="ECO:0000256" key="4">
    <source>
        <dbReference type="ARBA" id="ARBA00022475"/>
    </source>
</evidence>
<proteinExistence type="inferred from homology"/>
<dbReference type="Pfam" id="PF04066">
    <property type="entry name" value="MrpF_PhaF"/>
    <property type="match status" value="1"/>
</dbReference>
<feature type="transmembrane region" description="Helical" evidence="8">
    <location>
        <begin position="37"/>
        <end position="57"/>
    </location>
</feature>
<evidence type="ECO:0000256" key="7">
    <source>
        <dbReference type="ARBA" id="ARBA00023136"/>
    </source>
</evidence>
<dbReference type="PANTHER" id="PTHR34702:SF1">
    <property type="entry name" value="NA(+)_H(+) ANTIPORTER SUBUNIT F"/>
    <property type="match status" value="1"/>
</dbReference>
<keyword evidence="7 8" id="KW-0472">Membrane</keyword>
<sequence length="91" mass="9440">MSIFGLAVTILAGIMFGIGAIGAVWRIIVGPSILDRALAADVLLAISMCAIGAEMAVNHHTDTLIVLLVLAMFAVLGSIAIARFMAKEDDS</sequence>
<dbReference type="InterPro" id="IPR007208">
    <property type="entry name" value="MrpF/PhaF-like"/>
</dbReference>
<dbReference type="Proteomes" id="UP001144396">
    <property type="component" value="Unassembled WGS sequence"/>
</dbReference>
<keyword evidence="10" id="KW-1185">Reference proteome</keyword>
<reference evidence="9" key="1">
    <citation type="submission" date="2022-12" db="EMBL/GenBank/DDBJ databases">
        <title>Reference genome sequencing for broad-spectrum identification of bacterial and archaeal isolates by mass spectrometry.</title>
        <authorList>
            <person name="Sekiguchi Y."/>
            <person name="Tourlousse D.M."/>
        </authorList>
    </citation>
    <scope>NUCLEOTIDE SEQUENCE</scope>
    <source>
        <strain evidence="9">14</strain>
    </source>
</reference>
<dbReference type="AlphaFoldDB" id="A0A9W6CW67"/>
<keyword evidence="4" id="KW-1003">Cell membrane</keyword>
<evidence type="ECO:0000256" key="8">
    <source>
        <dbReference type="SAM" id="Phobius"/>
    </source>
</evidence>
<accession>A0A9W6CW67</accession>
<evidence type="ECO:0000313" key="10">
    <source>
        <dbReference type="Proteomes" id="UP001144396"/>
    </source>
</evidence>
<name>A0A9W6CW67_9MICO</name>
<feature type="transmembrane region" description="Helical" evidence="8">
    <location>
        <begin position="6"/>
        <end position="25"/>
    </location>
</feature>
<evidence type="ECO:0008006" key="11">
    <source>
        <dbReference type="Google" id="ProtNLM"/>
    </source>
</evidence>
<keyword evidence="5 8" id="KW-0812">Transmembrane</keyword>
<evidence type="ECO:0000256" key="3">
    <source>
        <dbReference type="ARBA" id="ARBA00022448"/>
    </source>
</evidence>
<comment type="similarity">
    <text evidence="2">Belongs to the CPA3 antiporters (TC 2.A.63) subunit F family.</text>
</comment>
<organism evidence="9 10">
    <name type="scientific">Agromyces rhizosphaerae</name>
    <dbReference type="NCBI Taxonomy" id="88374"/>
    <lineage>
        <taxon>Bacteria</taxon>
        <taxon>Bacillati</taxon>
        <taxon>Actinomycetota</taxon>
        <taxon>Actinomycetes</taxon>
        <taxon>Micrococcales</taxon>
        <taxon>Microbacteriaceae</taxon>
        <taxon>Agromyces</taxon>
    </lineage>
</organism>
<feature type="transmembrane region" description="Helical" evidence="8">
    <location>
        <begin position="63"/>
        <end position="86"/>
    </location>
</feature>
<dbReference type="EMBL" id="BSDP01000001">
    <property type="protein sequence ID" value="GLI27642.1"/>
    <property type="molecule type" value="Genomic_DNA"/>
</dbReference>